<dbReference type="AlphaFoldDB" id="A0A8J2E0I3"/>
<keyword evidence="6" id="KW-1185">Reference proteome</keyword>
<keyword evidence="2" id="KW-0645">Protease</keyword>
<evidence type="ECO:0000256" key="3">
    <source>
        <dbReference type="ARBA" id="ARBA00022801"/>
    </source>
</evidence>
<dbReference type="InterPro" id="IPR038765">
    <property type="entry name" value="Papain-like_cys_pep_sf"/>
</dbReference>
<dbReference type="Gene3D" id="3.40.395.10">
    <property type="entry name" value="Adenoviral Proteinase, Chain A"/>
    <property type="match status" value="1"/>
</dbReference>
<feature type="domain" description="Ubiquitin-like protease family profile" evidence="4">
    <location>
        <begin position="346"/>
        <end position="463"/>
    </location>
</feature>
<dbReference type="GO" id="GO:0008234">
    <property type="term" value="F:cysteine-type peptidase activity"/>
    <property type="evidence" value="ECO:0007669"/>
    <property type="project" value="InterPro"/>
</dbReference>
<proteinExistence type="inferred from homology"/>
<protein>
    <recommendedName>
        <fullName evidence="4">Ubiquitin-like protease family profile domain-containing protein</fullName>
    </recommendedName>
</protein>
<keyword evidence="3" id="KW-0378">Hydrolase</keyword>
<evidence type="ECO:0000256" key="2">
    <source>
        <dbReference type="ARBA" id="ARBA00022670"/>
    </source>
</evidence>
<name>A0A8J2E0I3_COTCN</name>
<dbReference type="EMBL" id="CAJNRD030001074">
    <property type="protein sequence ID" value="CAG5073086.1"/>
    <property type="molecule type" value="Genomic_DNA"/>
</dbReference>
<gene>
    <name evidence="5" type="ORF">HICCMSTLAB_LOCUS217</name>
</gene>
<dbReference type="OrthoDB" id="7695773at2759"/>
<organism evidence="5 6">
    <name type="scientific">Cotesia congregata</name>
    <name type="common">Parasitoid wasp</name>
    <name type="synonym">Apanteles congregatus</name>
    <dbReference type="NCBI Taxonomy" id="51543"/>
    <lineage>
        <taxon>Eukaryota</taxon>
        <taxon>Metazoa</taxon>
        <taxon>Ecdysozoa</taxon>
        <taxon>Arthropoda</taxon>
        <taxon>Hexapoda</taxon>
        <taxon>Insecta</taxon>
        <taxon>Pterygota</taxon>
        <taxon>Neoptera</taxon>
        <taxon>Endopterygota</taxon>
        <taxon>Hymenoptera</taxon>
        <taxon>Apocrita</taxon>
        <taxon>Ichneumonoidea</taxon>
        <taxon>Braconidae</taxon>
        <taxon>Microgastrinae</taxon>
        <taxon>Cotesia</taxon>
    </lineage>
</organism>
<accession>A0A8J2E0I3</accession>
<dbReference type="CDD" id="cd20805">
    <property type="entry name" value="C1_DGK_rpt2"/>
    <property type="match status" value="1"/>
</dbReference>
<sequence>MAKLLENFEVPQENDETEMTWEEFKRLFKKNPTIYAKSPFYRRYYLLVEGKKDQMRSDATLKITNGLYFPQFIHYLLTTFMAYCPLWTAMMMDLLDREISRISNNYAESHMRTYKYWVLKNEKRWPIGKVCRKLQENNENLVKENILSKCELSKKLKGTQYDLYRKITENSLDGLLWNRKIESDNNEEKKVRKRKIRHMDGKKILKLTEIPEETEKISTPQEKVKDTKKNKQQKKFAANDLSIENSELHKLLLLKNGLVNDVNYYANTKSLIIVIAYYYPTTENFILKKEITMNGKQLRNLLYRRGSVDAETIDIFAAMNADKSTNVFYQSAEVASVVIKSKSKRDSNEQVHEKYYTKNNTSCGTILIPYYEQEHWILLVVSETEKSIEILDPYNRVKNPTKITNAVTSYINKCNRQSNKKSMIAANWIVKIPRDRSLQKLTDKFNSAVYVMYYAQCIGQNREMNETLDPEKYRETIIHFIMEHSLGLENKCLYCFRGIDTEKHIACIMCHRQVHNKCRRLDGMDTEDEERVEYYEPPKKKNWVVPEVLEG</sequence>
<evidence type="ECO:0000313" key="5">
    <source>
        <dbReference type="EMBL" id="CAG5073086.1"/>
    </source>
</evidence>
<evidence type="ECO:0000256" key="1">
    <source>
        <dbReference type="ARBA" id="ARBA00005234"/>
    </source>
</evidence>
<dbReference type="GO" id="GO:0006508">
    <property type="term" value="P:proteolysis"/>
    <property type="evidence" value="ECO:0007669"/>
    <property type="project" value="UniProtKB-KW"/>
</dbReference>
<comment type="caution">
    <text evidence="5">The sequence shown here is derived from an EMBL/GenBank/DDBJ whole genome shotgun (WGS) entry which is preliminary data.</text>
</comment>
<comment type="similarity">
    <text evidence="1">Belongs to the peptidase C48 family.</text>
</comment>
<evidence type="ECO:0000259" key="4">
    <source>
        <dbReference type="Pfam" id="PF02902"/>
    </source>
</evidence>
<dbReference type="Pfam" id="PF02902">
    <property type="entry name" value="Peptidase_C48"/>
    <property type="match status" value="1"/>
</dbReference>
<reference evidence="5" key="1">
    <citation type="submission" date="2021-04" db="EMBL/GenBank/DDBJ databases">
        <authorList>
            <person name="Chebbi M.A.C M."/>
        </authorList>
    </citation>
    <scope>NUCLEOTIDE SEQUENCE</scope>
</reference>
<evidence type="ECO:0000313" key="6">
    <source>
        <dbReference type="Proteomes" id="UP000786811"/>
    </source>
</evidence>
<dbReference type="SUPFAM" id="SSF54001">
    <property type="entry name" value="Cysteine proteinases"/>
    <property type="match status" value="1"/>
</dbReference>
<dbReference type="Proteomes" id="UP000786811">
    <property type="component" value="Unassembled WGS sequence"/>
</dbReference>
<dbReference type="InterPro" id="IPR003653">
    <property type="entry name" value="Peptidase_C48_C"/>
</dbReference>